<evidence type="ECO:0000256" key="1">
    <source>
        <dbReference type="SAM" id="Phobius"/>
    </source>
</evidence>
<feature type="transmembrane region" description="Helical" evidence="1">
    <location>
        <begin position="49"/>
        <end position="71"/>
    </location>
</feature>
<keyword evidence="3" id="KW-1185">Reference proteome</keyword>
<proteinExistence type="predicted"/>
<accession>A0ABQ1Q4A9</accession>
<feature type="transmembrane region" description="Helical" evidence="1">
    <location>
        <begin position="20"/>
        <end position="37"/>
    </location>
</feature>
<keyword evidence="1" id="KW-0812">Transmembrane</keyword>
<protein>
    <submittedName>
        <fullName evidence="2">Uncharacterized protein</fullName>
    </submittedName>
</protein>
<sequence>MVEVSVLESFATHFTDETRVALWCAVVVVLAVTPWMARRVRRSPRPWVWVALGMTLVVVAVLAALLVPLYLESVDLEPL</sequence>
<evidence type="ECO:0000313" key="2">
    <source>
        <dbReference type="EMBL" id="GGD12530.1"/>
    </source>
</evidence>
<gene>
    <name evidence="2" type="ORF">GCM10007231_09400</name>
</gene>
<reference evidence="3" key="1">
    <citation type="journal article" date="2019" name="Int. J. Syst. Evol. Microbiol.">
        <title>The Global Catalogue of Microorganisms (GCM) 10K type strain sequencing project: providing services to taxonomists for standard genome sequencing and annotation.</title>
        <authorList>
            <consortium name="The Broad Institute Genomics Platform"/>
            <consortium name="The Broad Institute Genome Sequencing Center for Infectious Disease"/>
            <person name="Wu L."/>
            <person name="Ma J."/>
        </authorList>
    </citation>
    <scope>NUCLEOTIDE SEQUENCE [LARGE SCALE GENOMIC DNA]</scope>
    <source>
        <strain evidence="3">CCM 7403</strain>
    </source>
</reference>
<keyword evidence="1" id="KW-1133">Transmembrane helix</keyword>
<keyword evidence="1" id="KW-0472">Membrane</keyword>
<dbReference type="EMBL" id="BMCK01000001">
    <property type="protein sequence ID" value="GGD12530.1"/>
    <property type="molecule type" value="Genomic_DNA"/>
</dbReference>
<name>A0ABQ1Q4A9_9ACTN</name>
<organism evidence="2 3">
    <name type="scientific">Nocardioides daphniae</name>
    <dbReference type="NCBI Taxonomy" id="402297"/>
    <lineage>
        <taxon>Bacteria</taxon>
        <taxon>Bacillati</taxon>
        <taxon>Actinomycetota</taxon>
        <taxon>Actinomycetes</taxon>
        <taxon>Propionibacteriales</taxon>
        <taxon>Nocardioidaceae</taxon>
        <taxon>Nocardioides</taxon>
    </lineage>
</organism>
<comment type="caution">
    <text evidence="2">The sequence shown here is derived from an EMBL/GenBank/DDBJ whole genome shotgun (WGS) entry which is preliminary data.</text>
</comment>
<evidence type="ECO:0000313" key="3">
    <source>
        <dbReference type="Proteomes" id="UP000630594"/>
    </source>
</evidence>
<dbReference type="Proteomes" id="UP000630594">
    <property type="component" value="Unassembled WGS sequence"/>
</dbReference>